<dbReference type="InterPro" id="IPR020103">
    <property type="entry name" value="PsdUridine_synth_cat_dom_sf"/>
</dbReference>
<dbReference type="GO" id="GO:0003723">
    <property type="term" value="F:RNA binding"/>
    <property type="evidence" value="ECO:0007669"/>
    <property type="project" value="InterPro"/>
</dbReference>
<comment type="caution">
    <text evidence="3">The sequence shown here is derived from an EMBL/GenBank/DDBJ whole genome shotgun (WGS) entry which is preliminary data.</text>
</comment>
<evidence type="ECO:0000259" key="2">
    <source>
        <dbReference type="Pfam" id="PF00849"/>
    </source>
</evidence>
<comment type="similarity">
    <text evidence="1">Belongs to the pseudouridine synthase RluA family.</text>
</comment>
<dbReference type="Proteomes" id="UP000315471">
    <property type="component" value="Unassembled WGS sequence"/>
</dbReference>
<evidence type="ECO:0000256" key="1">
    <source>
        <dbReference type="ARBA" id="ARBA00010876"/>
    </source>
</evidence>
<keyword evidence="3" id="KW-0413">Isomerase</keyword>
<dbReference type="InterPro" id="IPR006224">
    <property type="entry name" value="PsdUridine_synth_RluA-like_CS"/>
</dbReference>
<reference evidence="3 4" key="1">
    <citation type="submission" date="2019-02" db="EMBL/GenBank/DDBJ databases">
        <title>Deep-cultivation of Planctomycetes and their phenomic and genomic characterization uncovers novel biology.</title>
        <authorList>
            <person name="Wiegand S."/>
            <person name="Jogler M."/>
            <person name="Boedeker C."/>
            <person name="Pinto D."/>
            <person name="Vollmers J."/>
            <person name="Rivas-Marin E."/>
            <person name="Kohn T."/>
            <person name="Peeters S.H."/>
            <person name="Heuer A."/>
            <person name="Rast P."/>
            <person name="Oberbeckmann S."/>
            <person name="Bunk B."/>
            <person name="Jeske O."/>
            <person name="Meyerdierks A."/>
            <person name="Storesund J.E."/>
            <person name="Kallscheuer N."/>
            <person name="Luecker S."/>
            <person name="Lage O.M."/>
            <person name="Pohl T."/>
            <person name="Merkel B.J."/>
            <person name="Hornburger P."/>
            <person name="Mueller R.-W."/>
            <person name="Bruemmer F."/>
            <person name="Labrenz M."/>
            <person name="Spormann A.M."/>
            <person name="Op Den Camp H."/>
            <person name="Overmann J."/>
            <person name="Amann R."/>
            <person name="Jetten M.S.M."/>
            <person name="Mascher T."/>
            <person name="Medema M.H."/>
            <person name="Devos D.P."/>
            <person name="Kaster A.-K."/>
            <person name="Ovreas L."/>
            <person name="Rohde M."/>
            <person name="Galperin M.Y."/>
            <person name="Jogler C."/>
        </authorList>
    </citation>
    <scope>NUCLEOTIDE SEQUENCE [LARGE SCALE GENOMIC DNA]</scope>
    <source>
        <strain evidence="3 4">Q31b</strain>
    </source>
</reference>
<keyword evidence="4" id="KW-1185">Reference proteome</keyword>
<protein>
    <submittedName>
        <fullName evidence="3">Ribosomal large subunit pseudouridine synthase A</fullName>
        <ecNumber evidence="3">5.4.99.28</ecNumber>
    </submittedName>
</protein>
<dbReference type="EC" id="5.4.99.28" evidence="3"/>
<dbReference type="GO" id="GO:0160151">
    <property type="term" value="F:tRNA pseudouridine(32) synthase activity"/>
    <property type="evidence" value="ECO:0007669"/>
    <property type="project" value="UniProtKB-EC"/>
</dbReference>
<gene>
    <name evidence="3" type="primary">rluA_2</name>
    <name evidence="3" type="ORF">Q31b_43980</name>
</gene>
<dbReference type="EMBL" id="SJPY01000007">
    <property type="protein sequence ID" value="TWU37610.1"/>
    <property type="molecule type" value="Genomic_DNA"/>
</dbReference>
<dbReference type="SUPFAM" id="SSF55120">
    <property type="entry name" value="Pseudouridine synthase"/>
    <property type="match status" value="1"/>
</dbReference>
<sequence length="228" mass="25481">MLDRIRILHDAVSMLAVEKPAGLLTQAPNGIDSLELRLRQQLASRTDYLAMVHRLDRDVSGVVLVALSKRIARLLSDQFATQKIQKNYLAVVSGKVDQSPTTWVDYLRKLPNQPQGEVCSERVADAKRAETNVEVLDVAIDHRCSLLRLMPMTGRMHQLRLQSAQRGHPIWGDRLYGGPILNDELVPDGKGDRILLHAESIAFHHPRTGVRTTISCAHNFPLNAFGFA</sequence>
<dbReference type="GO" id="GO:0000455">
    <property type="term" value="P:enzyme-directed rRNA pseudouridine synthesis"/>
    <property type="evidence" value="ECO:0007669"/>
    <property type="project" value="TreeGrafter"/>
</dbReference>
<accession>A0A5C6DLC1</accession>
<dbReference type="Gene3D" id="3.30.2350.10">
    <property type="entry name" value="Pseudouridine synthase"/>
    <property type="match status" value="1"/>
</dbReference>
<proteinExistence type="inferred from homology"/>
<evidence type="ECO:0000313" key="3">
    <source>
        <dbReference type="EMBL" id="TWU37610.1"/>
    </source>
</evidence>
<dbReference type="PANTHER" id="PTHR21600">
    <property type="entry name" value="MITOCHONDRIAL RNA PSEUDOURIDINE SYNTHASE"/>
    <property type="match status" value="1"/>
</dbReference>
<dbReference type="PROSITE" id="PS01129">
    <property type="entry name" value="PSI_RLU"/>
    <property type="match status" value="1"/>
</dbReference>
<name>A0A5C6DLC1_9BACT</name>
<organism evidence="3 4">
    <name type="scientific">Novipirellula aureliae</name>
    <dbReference type="NCBI Taxonomy" id="2527966"/>
    <lineage>
        <taxon>Bacteria</taxon>
        <taxon>Pseudomonadati</taxon>
        <taxon>Planctomycetota</taxon>
        <taxon>Planctomycetia</taxon>
        <taxon>Pirellulales</taxon>
        <taxon>Pirellulaceae</taxon>
        <taxon>Novipirellula</taxon>
    </lineage>
</organism>
<dbReference type="PANTHER" id="PTHR21600:SF87">
    <property type="entry name" value="RNA PSEUDOURIDYLATE SYNTHASE DOMAIN-CONTAINING PROTEIN 1"/>
    <property type="match status" value="1"/>
</dbReference>
<dbReference type="CDD" id="cd02869">
    <property type="entry name" value="PseudoU_synth_RluA_like"/>
    <property type="match status" value="1"/>
</dbReference>
<dbReference type="Pfam" id="PF00849">
    <property type="entry name" value="PseudoU_synth_2"/>
    <property type="match status" value="1"/>
</dbReference>
<dbReference type="InterPro" id="IPR050188">
    <property type="entry name" value="RluA_PseudoU_synthase"/>
</dbReference>
<feature type="domain" description="Pseudouridine synthase RsuA/RluA-like" evidence="2">
    <location>
        <begin position="14"/>
        <end position="164"/>
    </location>
</feature>
<dbReference type="AlphaFoldDB" id="A0A5C6DLC1"/>
<dbReference type="RefSeq" id="WP_231617730.1">
    <property type="nucleotide sequence ID" value="NZ_SJPY01000007.1"/>
</dbReference>
<dbReference type="InterPro" id="IPR006145">
    <property type="entry name" value="PsdUridine_synth_RsuA/RluA"/>
</dbReference>
<evidence type="ECO:0000313" key="4">
    <source>
        <dbReference type="Proteomes" id="UP000315471"/>
    </source>
</evidence>